<protein>
    <submittedName>
        <fullName evidence="2">Uncharacterized protein</fullName>
    </submittedName>
</protein>
<feature type="compositionally biased region" description="Polar residues" evidence="1">
    <location>
        <begin position="74"/>
        <end position="88"/>
    </location>
</feature>
<feature type="region of interest" description="Disordered" evidence="1">
    <location>
        <begin position="73"/>
        <end position="132"/>
    </location>
</feature>
<dbReference type="EMBL" id="VSRR010006082">
    <property type="protein sequence ID" value="MPC44007.1"/>
    <property type="molecule type" value="Genomic_DNA"/>
</dbReference>
<keyword evidence="3" id="KW-1185">Reference proteome</keyword>
<feature type="compositionally biased region" description="Basic and acidic residues" evidence="1">
    <location>
        <begin position="118"/>
        <end position="132"/>
    </location>
</feature>
<dbReference type="AlphaFoldDB" id="A0A5B7FEQ2"/>
<reference evidence="2 3" key="1">
    <citation type="submission" date="2019-05" db="EMBL/GenBank/DDBJ databases">
        <title>Another draft genome of Portunus trituberculatus and its Hox gene families provides insights of decapod evolution.</title>
        <authorList>
            <person name="Jeong J.-H."/>
            <person name="Song I."/>
            <person name="Kim S."/>
            <person name="Choi T."/>
            <person name="Kim D."/>
            <person name="Ryu S."/>
            <person name="Kim W."/>
        </authorList>
    </citation>
    <scope>NUCLEOTIDE SEQUENCE [LARGE SCALE GENOMIC DNA]</scope>
    <source>
        <tissue evidence="2">Muscle</tissue>
    </source>
</reference>
<sequence>MEYLLKAYSSRSFPRPKSSRVHCSWPTLLMMRHGSTTVDPITAVCGDGWLANLCLGPLSAAPVLKNASARRKNCTPQESHVLPTTCQSIRPRLLQMEEEEESKEDKLEEKEKDEEETKENKHKKDEKEEEQK</sequence>
<accession>A0A5B7FEQ2</accession>
<evidence type="ECO:0000313" key="3">
    <source>
        <dbReference type="Proteomes" id="UP000324222"/>
    </source>
</evidence>
<evidence type="ECO:0000313" key="2">
    <source>
        <dbReference type="EMBL" id="MPC44007.1"/>
    </source>
</evidence>
<comment type="caution">
    <text evidence="2">The sequence shown here is derived from an EMBL/GenBank/DDBJ whole genome shotgun (WGS) entry which is preliminary data.</text>
</comment>
<dbReference type="Proteomes" id="UP000324222">
    <property type="component" value="Unassembled WGS sequence"/>
</dbReference>
<name>A0A5B7FEQ2_PORTR</name>
<proteinExistence type="predicted"/>
<evidence type="ECO:0000256" key="1">
    <source>
        <dbReference type="SAM" id="MobiDB-lite"/>
    </source>
</evidence>
<organism evidence="2 3">
    <name type="scientific">Portunus trituberculatus</name>
    <name type="common">Swimming crab</name>
    <name type="synonym">Neptunus trituberculatus</name>
    <dbReference type="NCBI Taxonomy" id="210409"/>
    <lineage>
        <taxon>Eukaryota</taxon>
        <taxon>Metazoa</taxon>
        <taxon>Ecdysozoa</taxon>
        <taxon>Arthropoda</taxon>
        <taxon>Crustacea</taxon>
        <taxon>Multicrustacea</taxon>
        <taxon>Malacostraca</taxon>
        <taxon>Eumalacostraca</taxon>
        <taxon>Eucarida</taxon>
        <taxon>Decapoda</taxon>
        <taxon>Pleocyemata</taxon>
        <taxon>Brachyura</taxon>
        <taxon>Eubrachyura</taxon>
        <taxon>Portunoidea</taxon>
        <taxon>Portunidae</taxon>
        <taxon>Portuninae</taxon>
        <taxon>Portunus</taxon>
    </lineage>
</organism>
<gene>
    <name evidence="2" type="ORF">E2C01_037667</name>
</gene>